<dbReference type="Proteomes" id="UP000662314">
    <property type="component" value="Unassembled WGS sequence"/>
</dbReference>
<dbReference type="AlphaFoldDB" id="A0A8J7LII3"/>
<dbReference type="SUPFAM" id="SSF53098">
    <property type="entry name" value="Ribonuclease H-like"/>
    <property type="match status" value="1"/>
</dbReference>
<keyword evidence="4" id="KW-1185">Reference proteome</keyword>
<evidence type="ECO:0000259" key="2">
    <source>
        <dbReference type="SMART" id="SM00474"/>
    </source>
</evidence>
<name>A0A8J7LII3_9NOST</name>
<dbReference type="InterPro" id="IPR051086">
    <property type="entry name" value="RNase_D-like"/>
</dbReference>
<reference evidence="3 4" key="1">
    <citation type="journal article" date="2021" name="Int. J. Syst. Evol. Microbiol.">
        <title>Amazonocrinis nigriterrae gen. nov., sp. nov., Atlanticothrix silvestris gen. nov., sp. nov. and Dendronalium phyllosphericum gen. nov., sp. nov., nostocacean cyanobacteria from Brazilian environments.</title>
        <authorList>
            <person name="Alvarenga D.O."/>
            <person name="Andreote A.P.D."/>
            <person name="Branco L.H.Z."/>
            <person name="Delbaje E."/>
            <person name="Cruz R.B."/>
            <person name="Varani A.M."/>
            <person name="Fiore M.F."/>
        </authorList>
    </citation>
    <scope>NUCLEOTIDE SEQUENCE [LARGE SCALE GENOMIC DNA]</scope>
    <source>
        <strain evidence="3 4">CENA369</strain>
    </source>
</reference>
<dbReference type="GO" id="GO:0006139">
    <property type="term" value="P:nucleobase-containing compound metabolic process"/>
    <property type="evidence" value="ECO:0007669"/>
    <property type="project" value="InterPro"/>
</dbReference>
<dbReference type="RefSeq" id="WP_214433702.1">
    <property type="nucleotide sequence ID" value="NZ_CAWPUQ010000327.1"/>
</dbReference>
<dbReference type="InterPro" id="IPR012337">
    <property type="entry name" value="RNaseH-like_sf"/>
</dbReference>
<dbReference type="GO" id="GO:0003676">
    <property type="term" value="F:nucleic acid binding"/>
    <property type="evidence" value="ECO:0007669"/>
    <property type="project" value="InterPro"/>
</dbReference>
<evidence type="ECO:0000256" key="1">
    <source>
        <dbReference type="SAM" id="Coils"/>
    </source>
</evidence>
<dbReference type="PANTHER" id="PTHR47649">
    <property type="entry name" value="RIBONUCLEASE D"/>
    <property type="match status" value="1"/>
</dbReference>
<organism evidence="3 4">
    <name type="scientific">Dendronalium phyllosphericum CENA369</name>
    <dbReference type="NCBI Taxonomy" id="1725256"/>
    <lineage>
        <taxon>Bacteria</taxon>
        <taxon>Bacillati</taxon>
        <taxon>Cyanobacteriota</taxon>
        <taxon>Cyanophyceae</taxon>
        <taxon>Nostocales</taxon>
        <taxon>Nostocaceae</taxon>
        <taxon>Dendronalium</taxon>
        <taxon>Dendronalium phyllosphericum</taxon>
    </lineage>
</organism>
<keyword evidence="1" id="KW-0175">Coiled coil</keyword>
<dbReference type="InterPro" id="IPR036397">
    <property type="entry name" value="RNaseH_sf"/>
</dbReference>
<accession>A0A8J7LII3</accession>
<dbReference type="PANTHER" id="PTHR47649:SF1">
    <property type="entry name" value="RIBONUCLEASE D"/>
    <property type="match status" value="1"/>
</dbReference>
<feature type="coiled-coil region" evidence="1">
    <location>
        <begin position="197"/>
        <end position="224"/>
    </location>
</feature>
<sequence length="306" mass="35259">MPYLTSTNEILAIVAKYTTAKTLWIDTEVAEYKSRNPKLSLIQVLDDPEDMSGDRVYILDVLDRPDLVVNFIEQIMFDSAIEKVFHNASYDVKLLGNKKAKNITCTLELAKKTPYYLLPLPNYKLQTLASVLCNFNYIDKQEQTSDWGQRPLTEEQIDYAYLDCIYLAQIHSRLLELQTESNPDAEQEDLIALGTRYTQIEEQCKLLNSEFEHLQERIKKAMQAQNVSETSFCKLTGYERKTVKVQFAELVKIVQNQGINLDFPVTLTQKLQKDLGQNLEQLSVDIDISTAWRLTPKNQVNEDESE</sequence>
<dbReference type="InterPro" id="IPR002562">
    <property type="entry name" value="3'-5'_exonuclease_dom"/>
</dbReference>
<proteinExistence type="predicted"/>
<evidence type="ECO:0000313" key="3">
    <source>
        <dbReference type="EMBL" id="MBH8574899.1"/>
    </source>
</evidence>
<dbReference type="Gene3D" id="3.30.420.10">
    <property type="entry name" value="Ribonuclease H-like superfamily/Ribonuclease H"/>
    <property type="match status" value="1"/>
</dbReference>
<evidence type="ECO:0000313" key="4">
    <source>
        <dbReference type="Proteomes" id="UP000662314"/>
    </source>
</evidence>
<dbReference type="SMART" id="SM00474">
    <property type="entry name" value="35EXOc"/>
    <property type="match status" value="1"/>
</dbReference>
<dbReference type="Pfam" id="PF01612">
    <property type="entry name" value="DNA_pol_A_exo1"/>
    <property type="match status" value="1"/>
</dbReference>
<feature type="domain" description="3'-5' exonuclease" evidence="2">
    <location>
        <begin position="1"/>
        <end position="179"/>
    </location>
</feature>
<dbReference type="EMBL" id="JAECZA010000089">
    <property type="protein sequence ID" value="MBH8574899.1"/>
    <property type="molecule type" value="Genomic_DNA"/>
</dbReference>
<gene>
    <name evidence="3" type="ORF">I8752_18100</name>
</gene>
<dbReference type="CDD" id="cd06142">
    <property type="entry name" value="RNaseD_exo"/>
    <property type="match status" value="1"/>
</dbReference>
<comment type="caution">
    <text evidence="3">The sequence shown here is derived from an EMBL/GenBank/DDBJ whole genome shotgun (WGS) entry which is preliminary data.</text>
</comment>
<dbReference type="GO" id="GO:0008408">
    <property type="term" value="F:3'-5' exonuclease activity"/>
    <property type="evidence" value="ECO:0007669"/>
    <property type="project" value="InterPro"/>
</dbReference>
<protein>
    <submittedName>
        <fullName evidence="3">Ribonuclease D</fullName>
    </submittedName>
</protein>